<evidence type="ECO:0008006" key="3">
    <source>
        <dbReference type="Google" id="ProtNLM"/>
    </source>
</evidence>
<protein>
    <recommendedName>
        <fullName evidence="3">DUF1351 domain-containing protein</fullName>
    </recommendedName>
</protein>
<dbReference type="AlphaFoldDB" id="A0A0R1WP28"/>
<evidence type="ECO:0000313" key="2">
    <source>
        <dbReference type="Proteomes" id="UP000051302"/>
    </source>
</evidence>
<dbReference type="RefSeq" id="WP_057891728.1">
    <property type="nucleotide sequence ID" value="NZ_AZFV01000009.1"/>
</dbReference>
<proteinExistence type="predicted"/>
<name>A0A0R1WP28_9LACO</name>
<comment type="caution">
    <text evidence="1">The sequence shown here is derived from an EMBL/GenBank/DDBJ whole genome shotgun (WGS) entry which is preliminary data.</text>
</comment>
<accession>A0A0R1WP28</accession>
<dbReference type="InterPro" id="IPR009785">
    <property type="entry name" value="Prophage_Lj928_Orf309"/>
</dbReference>
<dbReference type="PATRIC" id="fig|1423774.3.peg.2764"/>
<sequence>MANEIVLQDFNVNFTPTKITINNEEGLKKELEVISNKYKNLIVTEDNLKSVKSTRAKLNSLNKGLDDKRKEIKSSYNEPLTEFEDKVKGFRDIINQSLIPIDKGIKILEESQREERLNHVEELINNMAPEYGVDPEAIQIEKSWTNKTMTDIKLTKILADGFNTLKRQKDLFETNKQLVIEHCKYVGIESEGWVGQLSDDYNATEVIKAIDQFIEDKKQKEIKEQNRIESEQAIKEATQQNVGNTTVDTETGEVIDKSPTEYTVTVQLVGSKFDIIQAVQKINGFDNVTNNIINPLSSWEG</sequence>
<dbReference type="EMBL" id="AZFV01000009">
    <property type="protein sequence ID" value="KRM17465.1"/>
    <property type="molecule type" value="Genomic_DNA"/>
</dbReference>
<dbReference type="STRING" id="1423774.FD31_GL002656"/>
<keyword evidence="2" id="KW-1185">Reference proteome</keyword>
<dbReference type="Proteomes" id="UP000051302">
    <property type="component" value="Unassembled WGS sequence"/>
</dbReference>
<organism evidence="1 2">
    <name type="scientific">Companilactobacillus nantensis DSM 16982</name>
    <dbReference type="NCBI Taxonomy" id="1423774"/>
    <lineage>
        <taxon>Bacteria</taxon>
        <taxon>Bacillati</taxon>
        <taxon>Bacillota</taxon>
        <taxon>Bacilli</taxon>
        <taxon>Lactobacillales</taxon>
        <taxon>Lactobacillaceae</taxon>
        <taxon>Companilactobacillus</taxon>
    </lineage>
</organism>
<evidence type="ECO:0000313" key="1">
    <source>
        <dbReference type="EMBL" id="KRM17465.1"/>
    </source>
</evidence>
<dbReference type="Pfam" id="PF07083">
    <property type="entry name" value="DUF1351"/>
    <property type="match status" value="1"/>
</dbReference>
<reference evidence="1 2" key="1">
    <citation type="journal article" date="2015" name="Genome Announc.">
        <title>Expanding the biotechnology potential of lactobacilli through comparative genomics of 213 strains and associated genera.</title>
        <authorList>
            <person name="Sun Z."/>
            <person name="Harris H.M."/>
            <person name="McCann A."/>
            <person name="Guo C."/>
            <person name="Argimon S."/>
            <person name="Zhang W."/>
            <person name="Yang X."/>
            <person name="Jeffery I.B."/>
            <person name="Cooney J.C."/>
            <person name="Kagawa T.F."/>
            <person name="Liu W."/>
            <person name="Song Y."/>
            <person name="Salvetti E."/>
            <person name="Wrobel A."/>
            <person name="Rasinkangas P."/>
            <person name="Parkhill J."/>
            <person name="Rea M.C."/>
            <person name="O'Sullivan O."/>
            <person name="Ritari J."/>
            <person name="Douillard F.P."/>
            <person name="Paul Ross R."/>
            <person name="Yang R."/>
            <person name="Briner A.E."/>
            <person name="Felis G.E."/>
            <person name="de Vos W.M."/>
            <person name="Barrangou R."/>
            <person name="Klaenhammer T.R."/>
            <person name="Caufield P.W."/>
            <person name="Cui Y."/>
            <person name="Zhang H."/>
            <person name="O'Toole P.W."/>
        </authorList>
    </citation>
    <scope>NUCLEOTIDE SEQUENCE [LARGE SCALE GENOMIC DNA]</scope>
    <source>
        <strain evidence="1 2">DSM 16982</strain>
    </source>
</reference>
<gene>
    <name evidence="1" type="ORF">FD31_GL002656</name>
</gene>